<dbReference type="SMART" id="SM00530">
    <property type="entry name" value="HTH_XRE"/>
    <property type="match status" value="1"/>
</dbReference>
<dbReference type="SUPFAM" id="SSF47413">
    <property type="entry name" value="lambda repressor-like DNA-binding domains"/>
    <property type="match status" value="1"/>
</dbReference>
<comment type="caution">
    <text evidence="2">The sequence shown here is derived from an EMBL/GenBank/DDBJ whole genome shotgun (WGS) entry which is preliminary data.</text>
</comment>
<dbReference type="InterPro" id="IPR001387">
    <property type="entry name" value="Cro/C1-type_HTH"/>
</dbReference>
<evidence type="ECO:0000313" key="3">
    <source>
        <dbReference type="Proteomes" id="UP000823641"/>
    </source>
</evidence>
<dbReference type="CDD" id="cd00093">
    <property type="entry name" value="HTH_XRE"/>
    <property type="match status" value="1"/>
</dbReference>
<dbReference type="GO" id="GO:0003677">
    <property type="term" value="F:DNA binding"/>
    <property type="evidence" value="ECO:0007669"/>
    <property type="project" value="InterPro"/>
</dbReference>
<proteinExistence type="predicted"/>
<protein>
    <submittedName>
        <fullName evidence="2">Helix-turn-helix transcriptional regulator</fullName>
    </submittedName>
</protein>
<evidence type="ECO:0000313" key="2">
    <source>
        <dbReference type="EMBL" id="MBO8459820.1"/>
    </source>
</evidence>
<dbReference type="AlphaFoldDB" id="A0A9D9HTU1"/>
<dbReference type="Proteomes" id="UP000823641">
    <property type="component" value="Unassembled WGS sequence"/>
</dbReference>
<accession>A0A9D9HTU1</accession>
<organism evidence="2 3">
    <name type="scientific">Candidatus Gallipaludibacter merdavium</name>
    <dbReference type="NCBI Taxonomy" id="2840839"/>
    <lineage>
        <taxon>Bacteria</taxon>
        <taxon>Pseudomonadati</taxon>
        <taxon>Bacteroidota</taxon>
        <taxon>Bacteroidia</taxon>
        <taxon>Bacteroidales</taxon>
        <taxon>Candidatus Gallipaludibacter</taxon>
    </lineage>
</organism>
<sequence>MTDSPKTDINRIKVVLVEQKRTAKWLAEQLHKDQTTVSKWCTNSVQPGLETLLQIARILDVDVRTLINQSKKD</sequence>
<dbReference type="EMBL" id="JADIMG010000056">
    <property type="protein sequence ID" value="MBO8459820.1"/>
    <property type="molecule type" value="Genomic_DNA"/>
</dbReference>
<dbReference type="Pfam" id="PF01381">
    <property type="entry name" value="HTH_3"/>
    <property type="match status" value="1"/>
</dbReference>
<dbReference type="InterPro" id="IPR010982">
    <property type="entry name" value="Lambda_DNA-bd_dom_sf"/>
</dbReference>
<feature type="domain" description="HTH cro/C1-type" evidence="1">
    <location>
        <begin position="12"/>
        <end position="66"/>
    </location>
</feature>
<dbReference type="Gene3D" id="1.10.260.40">
    <property type="entry name" value="lambda repressor-like DNA-binding domains"/>
    <property type="match status" value="1"/>
</dbReference>
<gene>
    <name evidence="2" type="ORF">IAA73_05745</name>
</gene>
<reference evidence="2" key="2">
    <citation type="journal article" date="2021" name="PeerJ">
        <title>Extensive microbial diversity within the chicken gut microbiome revealed by metagenomics and culture.</title>
        <authorList>
            <person name="Gilroy R."/>
            <person name="Ravi A."/>
            <person name="Getino M."/>
            <person name="Pursley I."/>
            <person name="Horton D.L."/>
            <person name="Alikhan N.F."/>
            <person name="Baker D."/>
            <person name="Gharbi K."/>
            <person name="Hall N."/>
            <person name="Watson M."/>
            <person name="Adriaenssens E.M."/>
            <person name="Foster-Nyarko E."/>
            <person name="Jarju S."/>
            <person name="Secka A."/>
            <person name="Antonio M."/>
            <person name="Oren A."/>
            <person name="Chaudhuri R.R."/>
            <person name="La Ragione R."/>
            <person name="Hildebrand F."/>
            <person name="Pallen M.J."/>
        </authorList>
    </citation>
    <scope>NUCLEOTIDE SEQUENCE</scope>
    <source>
        <strain evidence="2">G3-3990</strain>
    </source>
</reference>
<name>A0A9D9HTU1_9BACT</name>
<evidence type="ECO:0000259" key="1">
    <source>
        <dbReference type="PROSITE" id="PS50943"/>
    </source>
</evidence>
<reference evidence="2" key="1">
    <citation type="submission" date="2020-10" db="EMBL/GenBank/DDBJ databases">
        <authorList>
            <person name="Gilroy R."/>
        </authorList>
    </citation>
    <scope>NUCLEOTIDE SEQUENCE</scope>
    <source>
        <strain evidence="2">G3-3990</strain>
    </source>
</reference>
<dbReference type="PROSITE" id="PS50943">
    <property type="entry name" value="HTH_CROC1"/>
    <property type="match status" value="1"/>
</dbReference>